<dbReference type="CDD" id="cd04673">
    <property type="entry name" value="NUDIX_ADPRase"/>
    <property type="match status" value="1"/>
</dbReference>
<dbReference type="OrthoDB" id="9761969at2"/>
<accession>B8ENC7</accession>
<keyword evidence="4" id="KW-1185">Reference proteome</keyword>
<dbReference type="Proteomes" id="UP000002257">
    <property type="component" value="Chromosome"/>
</dbReference>
<dbReference type="EMBL" id="CP001280">
    <property type="protein sequence ID" value="ACK50058.1"/>
    <property type="molecule type" value="Genomic_DNA"/>
</dbReference>
<sequence>MGEPTPEAVRLYPAYPFLAVSIAVFRAGEVLLATRTRPPFAGDFSLPGGLVEAGETLETAALRELAEEVQVEARIVGFNRHVESIERDESGKIRRHFVIASFIGEWISGEGTPGPEAGRILWAAPGALARLACTPLTAEVVEGAAAKYLPGVAPR</sequence>
<dbReference type="InterPro" id="IPR015797">
    <property type="entry name" value="NUDIX_hydrolase-like_dom_sf"/>
</dbReference>
<evidence type="ECO:0000313" key="3">
    <source>
        <dbReference type="EMBL" id="ACK50058.1"/>
    </source>
</evidence>
<dbReference type="Gene3D" id="3.90.79.10">
    <property type="entry name" value="Nucleoside Triphosphate Pyrophosphohydrolase"/>
    <property type="match status" value="1"/>
</dbReference>
<dbReference type="PRINTS" id="PR00502">
    <property type="entry name" value="NUDIXFAMILY"/>
</dbReference>
<name>B8ENC7_METSB</name>
<dbReference type="SUPFAM" id="SSF55811">
    <property type="entry name" value="Nudix"/>
    <property type="match status" value="1"/>
</dbReference>
<dbReference type="InterPro" id="IPR000086">
    <property type="entry name" value="NUDIX_hydrolase_dom"/>
</dbReference>
<dbReference type="InterPro" id="IPR020476">
    <property type="entry name" value="Nudix_hydrolase"/>
</dbReference>
<evidence type="ECO:0000259" key="2">
    <source>
        <dbReference type="PROSITE" id="PS51462"/>
    </source>
</evidence>
<reference evidence="3 4" key="1">
    <citation type="journal article" date="2010" name="J. Bacteriol.">
        <title>Complete genome sequence of the aerobic facultative methanotroph Methylocella silvestris BL2.</title>
        <authorList>
            <person name="Chen Y."/>
            <person name="Crombie A."/>
            <person name="Rahman M.T."/>
            <person name="Dedysh S.N."/>
            <person name="Liesack W."/>
            <person name="Stott M.B."/>
            <person name="Alam M."/>
            <person name="Theisen A.R."/>
            <person name="Murrell J.C."/>
            <person name="Dunfield P.F."/>
        </authorList>
    </citation>
    <scope>NUCLEOTIDE SEQUENCE [LARGE SCALE GENOMIC DNA]</scope>
    <source>
        <strain evidence="4">DSM 15510 / CIP 108128 / LMG 27833 / NCIMB 13906 / BL2</strain>
    </source>
</reference>
<dbReference type="PANTHER" id="PTHR43736">
    <property type="entry name" value="ADP-RIBOSE PYROPHOSPHATASE"/>
    <property type="match status" value="1"/>
</dbReference>
<keyword evidence="1 3" id="KW-0378">Hydrolase</keyword>
<dbReference type="STRING" id="395965.Msil_1089"/>
<dbReference type="PROSITE" id="PS51462">
    <property type="entry name" value="NUDIX"/>
    <property type="match status" value="1"/>
</dbReference>
<dbReference type="Pfam" id="PF00293">
    <property type="entry name" value="NUDIX"/>
    <property type="match status" value="1"/>
</dbReference>
<protein>
    <submittedName>
        <fullName evidence="3">NUDIX hydrolase</fullName>
    </submittedName>
</protein>
<dbReference type="PANTHER" id="PTHR43736:SF1">
    <property type="entry name" value="DIHYDRONEOPTERIN TRIPHOSPHATE DIPHOSPHATASE"/>
    <property type="match status" value="1"/>
</dbReference>
<dbReference type="HOGENOM" id="CLU_037162_20_2_5"/>
<gene>
    <name evidence="3" type="ordered locus">Msil_1089</name>
</gene>
<evidence type="ECO:0000256" key="1">
    <source>
        <dbReference type="ARBA" id="ARBA00022801"/>
    </source>
</evidence>
<dbReference type="GO" id="GO:0016787">
    <property type="term" value="F:hydrolase activity"/>
    <property type="evidence" value="ECO:0007669"/>
    <property type="project" value="UniProtKB-KW"/>
</dbReference>
<feature type="domain" description="Nudix hydrolase" evidence="2">
    <location>
        <begin position="15"/>
        <end position="146"/>
    </location>
</feature>
<dbReference type="KEGG" id="msl:Msil_1089"/>
<dbReference type="eggNOG" id="COG1051">
    <property type="taxonomic scope" value="Bacteria"/>
</dbReference>
<organism evidence="3 4">
    <name type="scientific">Methylocella silvestris (strain DSM 15510 / CIP 108128 / LMG 27833 / NCIMB 13906 / BL2)</name>
    <dbReference type="NCBI Taxonomy" id="395965"/>
    <lineage>
        <taxon>Bacteria</taxon>
        <taxon>Pseudomonadati</taxon>
        <taxon>Pseudomonadota</taxon>
        <taxon>Alphaproteobacteria</taxon>
        <taxon>Hyphomicrobiales</taxon>
        <taxon>Beijerinckiaceae</taxon>
        <taxon>Methylocella</taxon>
    </lineage>
</organism>
<dbReference type="AlphaFoldDB" id="B8ENC7"/>
<proteinExistence type="predicted"/>
<evidence type="ECO:0000313" key="4">
    <source>
        <dbReference type="Proteomes" id="UP000002257"/>
    </source>
</evidence>